<sequence length="92" mass="10086">MDTPRTRSKQGSSGNCILVLMITACFGTRYGEGIQESTWTLYFQSNPLIVHLCAVQQQRQVVVVVKTTAEAAKLHGCLGLSGRGNRKLNCDE</sequence>
<protein>
    <recommendedName>
        <fullName evidence="4">Secreted protein</fullName>
    </recommendedName>
</protein>
<evidence type="ECO:0000313" key="3">
    <source>
        <dbReference type="Proteomes" id="UP000324222"/>
    </source>
</evidence>
<gene>
    <name evidence="2" type="ORF">E2C01_051335</name>
</gene>
<evidence type="ECO:0008006" key="4">
    <source>
        <dbReference type="Google" id="ProtNLM"/>
    </source>
</evidence>
<evidence type="ECO:0000256" key="1">
    <source>
        <dbReference type="SAM" id="SignalP"/>
    </source>
</evidence>
<keyword evidence="3" id="KW-1185">Reference proteome</keyword>
<evidence type="ECO:0000313" key="2">
    <source>
        <dbReference type="EMBL" id="MPC57356.1"/>
    </source>
</evidence>
<keyword evidence="1" id="KW-0732">Signal</keyword>
<feature type="chain" id="PRO_5022680724" description="Secreted protein" evidence="1">
    <location>
        <begin position="34"/>
        <end position="92"/>
    </location>
</feature>
<feature type="signal peptide" evidence="1">
    <location>
        <begin position="1"/>
        <end position="33"/>
    </location>
</feature>
<dbReference type="Proteomes" id="UP000324222">
    <property type="component" value="Unassembled WGS sequence"/>
</dbReference>
<name>A0A5B7GIE4_PORTR</name>
<comment type="caution">
    <text evidence="2">The sequence shown here is derived from an EMBL/GenBank/DDBJ whole genome shotgun (WGS) entry which is preliminary data.</text>
</comment>
<dbReference type="EMBL" id="VSRR010014717">
    <property type="protein sequence ID" value="MPC57356.1"/>
    <property type="molecule type" value="Genomic_DNA"/>
</dbReference>
<proteinExistence type="predicted"/>
<accession>A0A5B7GIE4</accession>
<organism evidence="2 3">
    <name type="scientific">Portunus trituberculatus</name>
    <name type="common">Swimming crab</name>
    <name type="synonym">Neptunus trituberculatus</name>
    <dbReference type="NCBI Taxonomy" id="210409"/>
    <lineage>
        <taxon>Eukaryota</taxon>
        <taxon>Metazoa</taxon>
        <taxon>Ecdysozoa</taxon>
        <taxon>Arthropoda</taxon>
        <taxon>Crustacea</taxon>
        <taxon>Multicrustacea</taxon>
        <taxon>Malacostraca</taxon>
        <taxon>Eumalacostraca</taxon>
        <taxon>Eucarida</taxon>
        <taxon>Decapoda</taxon>
        <taxon>Pleocyemata</taxon>
        <taxon>Brachyura</taxon>
        <taxon>Eubrachyura</taxon>
        <taxon>Portunoidea</taxon>
        <taxon>Portunidae</taxon>
        <taxon>Portuninae</taxon>
        <taxon>Portunus</taxon>
    </lineage>
</organism>
<dbReference type="AlphaFoldDB" id="A0A5B7GIE4"/>
<dbReference type="PROSITE" id="PS51257">
    <property type="entry name" value="PROKAR_LIPOPROTEIN"/>
    <property type="match status" value="1"/>
</dbReference>
<reference evidence="2 3" key="1">
    <citation type="submission" date="2019-05" db="EMBL/GenBank/DDBJ databases">
        <title>Another draft genome of Portunus trituberculatus and its Hox gene families provides insights of decapod evolution.</title>
        <authorList>
            <person name="Jeong J.-H."/>
            <person name="Song I."/>
            <person name="Kim S."/>
            <person name="Choi T."/>
            <person name="Kim D."/>
            <person name="Ryu S."/>
            <person name="Kim W."/>
        </authorList>
    </citation>
    <scope>NUCLEOTIDE SEQUENCE [LARGE SCALE GENOMIC DNA]</scope>
    <source>
        <tissue evidence="2">Muscle</tissue>
    </source>
</reference>